<evidence type="ECO:0000313" key="2">
    <source>
        <dbReference type="EMBL" id="HIU61178.1"/>
    </source>
</evidence>
<reference evidence="2" key="2">
    <citation type="journal article" date="2021" name="PeerJ">
        <title>Extensive microbial diversity within the chicken gut microbiome revealed by metagenomics and culture.</title>
        <authorList>
            <person name="Gilroy R."/>
            <person name="Ravi A."/>
            <person name="Getino M."/>
            <person name="Pursley I."/>
            <person name="Horton D.L."/>
            <person name="Alikhan N.F."/>
            <person name="Baker D."/>
            <person name="Gharbi K."/>
            <person name="Hall N."/>
            <person name="Watson M."/>
            <person name="Adriaenssens E.M."/>
            <person name="Foster-Nyarko E."/>
            <person name="Jarju S."/>
            <person name="Secka A."/>
            <person name="Antonio M."/>
            <person name="Oren A."/>
            <person name="Chaudhuri R.R."/>
            <person name="La Ragione R."/>
            <person name="Hildebrand F."/>
            <person name="Pallen M.J."/>
        </authorList>
    </citation>
    <scope>NUCLEOTIDE SEQUENCE</scope>
    <source>
        <strain evidence="2">CHK195-12923</strain>
    </source>
</reference>
<feature type="transmembrane region" description="Helical" evidence="1">
    <location>
        <begin position="222"/>
        <end position="245"/>
    </location>
</feature>
<organism evidence="2 3">
    <name type="scientific">Candidatus Coproplasma excrementigallinarum</name>
    <dbReference type="NCBI Taxonomy" id="2840747"/>
    <lineage>
        <taxon>Bacteria</taxon>
        <taxon>Bacillati</taxon>
        <taxon>Bacillota</taxon>
        <taxon>Clostridia</taxon>
        <taxon>Eubacteriales</taxon>
        <taxon>Candidatus Coproplasma</taxon>
    </lineage>
</organism>
<keyword evidence="1" id="KW-0472">Membrane</keyword>
<protein>
    <submittedName>
        <fullName evidence="2">Uncharacterized protein</fullName>
    </submittedName>
</protein>
<accession>A0A9D1SIS4</accession>
<comment type="caution">
    <text evidence="2">The sequence shown here is derived from an EMBL/GenBank/DDBJ whole genome shotgun (WGS) entry which is preliminary data.</text>
</comment>
<reference evidence="2" key="1">
    <citation type="submission" date="2020-10" db="EMBL/GenBank/DDBJ databases">
        <authorList>
            <person name="Gilroy R."/>
        </authorList>
    </citation>
    <scope>NUCLEOTIDE SEQUENCE</scope>
    <source>
        <strain evidence="2">CHK195-12923</strain>
    </source>
</reference>
<gene>
    <name evidence="2" type="ORF">IAB69_00820</name>
</gene>
<dbReference type="AlphaFoldDB" id="A0A9D1SIS4"/>
<evidence type="ECO:0000313" key="3">
    <source>
        <dbReference type="Proteomes" id="UP000824110"/>
    </source>
</evidence>
<keyword evidence="1" id="KW-1133">Transmembrane helix</keyword>
<name>A0A9D1SIS4_9FIRM</name>
<dbReference type="EMBL" id="DVNE01000009">
    <property type="protein sequence ID" value="HIU61178.1"/>
    <property type="molecule type" value="Genomic_DNA"/>
</dbReference>
<sequence length="294" mass="32038">MAVATPVIERKVYTQNIENDERQHVSADERHNARMRDNLARLLNPENKIKDVVASIDADGSQVIKAEPVREQAMQQTTYAQPAQAYAPAAQPAQQTYGQHTYAQPAQQPAYMVRGARADADIFRADSPVNAMHATTMYASTPAEAYAAAKAQAAAISAAQPRVEEEENEDLRPTPTTIQYQTIGANGVAISDSAARVMQEGEISRPAERAEKRLSLSKRDKIVMGVIIGLILAVFVLIIVNSAVISNLSADITYLEGQYETARAAYETASAELSELTSFENVYKVALEQGWLLG</sequence>
<evidence type="ECO:0000256" key="1">
    <source>
        <dbReference type="SAM" id="Phobius"/>
    </source>
</evidence>
<dbReference type="Proteomes" id="UP000824110">
    <property type="component" value="Unassembled WGS sequence"/>
</dbReference>
<keyword evidence="1" id="KW-0812">Transmembrane</keyword>
<proteinExistence type="predicted"/>